<dbReference type="GeneID" id="25274638"/>
<protein>
    <submittedName>
        <fullName evidence="1">Uncharacterized protein</fullName>
    </submittedName>
</protein>
<dbReference type="AlphaFoldDB" id="U6GRT2"/>
<dbReference type="Proteomes" id="UP000018050">
    <property type="component" value="Unassembled WGS sequence"/>
</dbReference>
<dbReference type="EMBL" id="HG672220">
    <property type="protein sequence ID" value="CDI82277.1"/>
    <property type="molecule type" value="Genomic_DNA"/>
</dbReference>
<gene>
    <name evidence="1" type="ORF">EAH_00065680</name>
</gene>
<organism evidence="1 2">
    <name type="scientific">Eimeria acervulina</name>
    <name type="common">Coccidian parasite</name>
    <dbReference type="NCBI Taxonomy" id="5801"/>
    <lineage>
        <taxon>Eukaryota</taxon>
        <taxon>Sar</taxon>
        <taxon>Alveolata</taxon>
        <taxon>Apicomplexa</taxon>
        <taxon>Conoidasida</taxon>
        <taxon>Coccidia</taxon>
        <taxon>Eucoccidiorida</taxon>
        <taxon>Eimeriorina</taxon>
        <taxon>Eimeriidae</taxon>
        <taxon>Eimeria</taxon>
    </lineage>
</organism>
<reference evidence="1" key="2">
    <citation type="submission" date="2013-10" db="EMBL/GenBank/DDBJ databases">
        <authorList>
            <person name="Aslett M."/>
        </authorList>
    </citation>
    <scope>NUCLEOTIDE SEQUENCE</scope>
    <source>
        <strain evidence="1">Houghton</strain>
    </source>
</reference>
<evidence type="ECO:0000313" key="1">
    <source>
        <dbReference type="EMBL" id="CDI82277.1"/>
    </source>
</evidence>
<name>U6GRT2_EIMAC</name>
<proteinExistence type="predicted"/>
<reference evidence="1" key="1">
    <citation type="submission" date="2013-10" db="EMBL/GenBank/DDBJ databases">
        <title>Genomic analysis of the causative agents of coccidiosis in chickens.</title>
        <authorList>
            <person name="Reid A.J."/>
            <person name="Blake D."/>
            <person name="Billington K."/>
            <person name="Browne H."/>
            <person name="Dunn M."/>
            <person name="Hung S."/>
            <person name="Kawahara F."/>
            <person name="Miranda-Saavedra D."/>
            <person name="Mourier T."/>
            <person name="Nagra H."/>
            <person name="Otto T.D."/>
            <person name="Rawlings N."/>
            <person name="Sanchez A."/>
            <person name="Sanders M."/>
            <person name="Subramaniam C."/>
            <person name="Tay Y."/>
            <person name="Dear P."/>
            <person name="Doerig C."/>
            <person name="Gruber A."/>
            <person name="Parkinson J."/>
            <person name="Shirley M."/>
            <person name="Wan K.L."/>
            <person name="Berriman M."/>
            <person name="Tomley F."/>
            <person name="Pain A."/>
        </authorList>
    </citation>
    <scope>NUCLEOTIDE SEQUENCE</scope>
    <source>
        <strain evidence="1">Houghton</strain>
    </source>
</reference>
<accession>U6GRT2</accession>
<keyword evidence="2" id="KW-1185">Reference proteome</keyword>
<sequence>MCASISLQGFAPTTYSRTKVWDGACCCALQAGFLTLNIRNRRRLVFVCVRLLLQNYHNMKNKFYLGPCKKRHIETLRDQYFEARKQKRYGGFGLF</sequence>
<dbReference type="VEuPathDB" id="ToxoDB:EAH_00065680"/>
<evidence type="ECO:0000313" key="2">
    <source>
        <dbReference type="Proteomes" id="UP000018050"/>
    </source>
</evidence>
<dbReference type="RefSeq" id="XP_013248264.1">
    <property type="nucleotide sequence ID" value="XM_013392810.1"/>
</dbReference>